<dbReference type="InterPro" id="IPR007062">
    <property type="entry name" value="PPI-2"/>
</dbReference>
<accession>A0A9P6L4M5</accession>
<dbReference type="GO" id="GO:0004864">
    <property type="term" value="F:protein phosphatase inhibitor activity"/>
    <property type="evidence" value="ECO:0007669"/>
    <property type="project" value="InterPro"/>
</dbReference>
<feature type="compositionally biased region" description="Basic and acidic residues" evidence="1">
    <location>
        <begin position="174"/>
        <end position="204"/>
    </location>
</feature>
<proteinExistence type="predicted"/>
<evidence type="ECO:0008006" key="4">
    <source>
        <dbReference type="Google" id="ProtNLM"/>
    </source>
</evidence>
<feature type="compositionally biased region" description="Polar residues" evidence="1">
    <location>
        <begin position="86"/>
        <end position="96"/>
    </location>
</feature>
<dbReference type="EMBL" id="WIUZ02000012">
    <property type="protein sequence ID" value="KAF9782192.1"/>
    <property type="molecule type" value="Genomic_DNA"/>
</dbReference>
<dbReference type="Pfam" id="PF04979">
    <property type="entry name" value="IPP-2"/>
    <property type="match status" value="1"/>
</dbReference>
<feature type="compositionally biased region" description="Low complexity" evidence="1">
    <location>
        <begin position="113"/>
        <end position="143"/>
    </location>
</feature>
<dbReference type="PANTHER" id="PTHR12398">
    <property type="entry name" value="PROTEIN PHOSPHATASE INHIBITOR"/>
    <property type="match status" value="1"/>
</dbReference>
<dbReference type="OrthoDB" id="551302at2759"/>
<dbReference type="AlphaFoldDB" id="A0A9P6L4M5"/>
<reference evidence="2" key="2">
    <citation type="submission" date="2020-11" db="EMBL/GenBank/DDBJ databases">
        <authorList>
            <consortium name="DOE Joint Genome Institute"/>
            <person name="Kuo A."/>
            <person name="Miyauchi S."/>
            <person name="Kiss E."/>
            <person name="Drula E."/>
            <person name="Kohler A."/>
            <person name="Sanchez-Garcia M."/>
            <person name="Andreopoulos B."/>
            <person name="Barry K.W."/>
            <person name="Bonito G."/>
            <person name="Buee M."/>
            <person name="Carver A."/>
            <person name="Chen C."/>
            <person name="Cichocki N."/>
            <person name="Clum A."/>
            <person name="Culley D."/>
            <person name="Crous P.W."/>
            <person name="Fauchery L."/>
            <person name="Girlanda M."/>
            <person name="Hayes R."/>
            <person name="Keri Z."/>
            <person name="Labutti K."/>
            <person name="Lipzen A."/>
            <person name="Lombard V."/>
            <person name="Magnuson J."/>
            <person name="Maillard F."/>
            <person name="Morin E."/>
            <person name="Murat C."/>
            <person name="Nolan M."/>
            <person name="Ohm R."/>
            <person name="Pangilinan J."/>
            <person name="Pereira M."/>
            <person name="Perotto S."/>
            <person name="Peter M."/>
            <person name="Riley R."/>
            <person name="Sitrit Y."/>
            <person name="Stielow B."/>
            <person name="Szollosi G."/>
            <person name="Zifcakova L."/>
            <person name="Stursova M."/>
            <person name="Spatafora J.W."/>
            <person name="Tedersoo L."/>
            <person name="Vaario L.-M."/>
            <person name="Yamada A."/>
            <person name="Yan M."/>
            <person name="Wang P."/>
            <person name="Xu J."/>
            <person name="Bruns T."/>
            <person name="Baldrian P."/>
            <person name="Vilgalys R."/>
            <person name="Henrissat B."/>
            <person name="Grigoriev I.V."/>
            <person name="Hibbett D."/>
            <person name="Nagy L.G."/>
            <person name="Martin F.M."/>
        </authorList>
    </citation>
    <scope>NUCLEOTIDE SEQUENCE</scope>
    <source>
        <strain evidence="2">UH-Tt-Lm1</strain>
    </source>
</reference>
<feature type="compositionally biased region" description="Acidic residues" evidence="1">
    <location>
        <begin position="161"/>
        <end position="173"/>
    </location>
</feature>
<dbReference type="Gene3D" id="6.10.250.1050">
    <property type="match status" value="1"/>
</dbReference>
<protein>
    <recommendedName>
        <fullName evidence="4">Protein phosphatase inhibitor 2</fullName>
    </recommendedName>
</protein>
<reference evidence="2" key="1">
    <citation type="journal article" date="2020" name="Nat. Commun.">
        <title>Large-scale genome sequencing of mycorrhizal fungi provides insights into the early evolution of symbiotic traits.</title>
        <authorList>
            <person name="Miyauchi S."/>
            <person name="Kiss E."/>
            <person name="Kuo A."/>
            <person name="Drula E."/>
            <person name="Kohler A."/>
            <person name="Sanchez-Garcia M."/>
            <person name="Morin E."/>
            <person name="Andreopoulos B."/>
            <person name="Barry K.W."/>
            <person name="Bonito G."/>
            <person name="Buee M."/>
            <person name="Carver A."/>
            <person name="Chen C."/>
            <person name="Cichocki N."/>
            <person name="Clum A."/>
            <person name="Culley D."/>
            <person name="Crous P.W."/>
            <person name="Fauchery L."/>
            <person name="Girlanda M."/>
            <person name="Hayes R.D."/>
            <person name="Keri Z."/>
            <person name="LaButti K."/>
            <person name="Lipzen A."/>
            <person name="Lombard V."/>
            <person name="Magnuson J."/>
            <person name="Maillard F."/>
            <person name="Murat C."/>
            <person name="Nolan M."/>
            <person name="Ohm R.A."/>
            <person name="Pangilinan J."/>
            <person name="Pereira M.F."/>
            <person name="Perotto S."/>
            <person name="Peter M."/>
            <person name="Pfister S."/>
            <person name="Riley R."/>
            <person name="Sitrit Y."/>
            <person name="Stielow J.B."/>
            <person name="Szollosi G."/>
            <person name="Zifcakova L."/>
            <person name="Stursova M."/>
            <person name="Spatafora J.W."/>
            <person name="Tedersoo L."/>
            <person name="Vaario L.M."/>
            <person name="Yamada A."/>
            <person name="Yan M."/>
            <person name="Wang P."/>
            <person name="Xu J."/>
            <person name="Bruns T."/>
            <person name="Baldrian P."/>
            <person name="Vilgalys R."/>
            <person name="Dunand C."/>
            <person name="Henrissat B."/>
            <person name="Grigoriev I.V."/>
            <person name="Hibbett D."/>
            <person name="Nagy L.G."/>
            <person name="Martin F.M."/>
        </authorList>
    </citation>
    <scope>NUCLEOTIDE SEQUENCE</scope>
    <source>
        <strain evidence="2">UH-Tt-Lm1</strain>
    </source>
</reference>
<evidence type="ECO:0000313" key="2">
    <source>
        <dbReference type="EMBL" id="KAF9782192.1"/>
    </source>
</evidence>
<sequence>MTSTETIPPHPPLPSRQSSVVKPKGILKNAPSNNSQHLQWDEENLALTEAQKDSQMKITEPKTPYVRYNAETDEFEGDIPSLDLAGNNSGVSSPVLQSPISAEQPPPSPPVSPRRTSFSSGTNGLSSSGRRSGSSSRSTSFSLPNEAKGEISSQERRIGPDDEEVEEDEEMDEEAAKKHAEFVKARGRHYSNEAEAMKRARQLIDEDDEEHEKVSEDVTMDQHVRVNGVKHGV</sequence>
<dbReference type="GO" id="GO:0009966">
    <property type="term" value="P:regulation of signal transduction"/>
    <property type="evidence" value="ECO:0007669"/>
    <property type="project" value="InterPro"/>
</dbReference>
<gene>
    <name evidence="2" type="ORF">BJ322DRAFT_1022648</name>
</gene>
<dbReference type="Proteomes" id="UP000736335">
    <property type="component" value="Unassembled WGS sequence"/>
</dbReference>
<feature type="compositionally biased region" description="Basic and acidic residues" evidence="1">
    <location>
        <begin position="147"/>
        <end position="160"/>
    </location>
</feature>
<dbReference type="PANTHER" id="PTHR12398:SF20">
    <property type="entry name" value="PROTEIN PHOSPHATASE 1 REGULATORY INHIBITOR SUBUNIT 2"/>
    <property type="match status" value="1"/>
</dbReference>
<feature type="region of interest" description="Disordered" evidence="1">
    <location>
        <begin position="1"/>
        <end position="20"/>
    </location>
</feature>
<evidence type="ECO:0000313" key="3">
    <source>
        <dbReference type="Proteomes" id="UP000736335"/>
    </source>
</evidence>
<evidence type="ECO:0000256" key="1">
    <source>
        <dbReference type="SAM" id="MobiDB-lite"/>
    </source>
</evidence>
<organism evidence="2 3">
    <name type="scientific">Thelephora terrestris</name>
    <dbReference type="NCBI Taxonomy" id="56493"/>
    <lineage>
        <taxon>Eukaryota</taxon>
        <taxon>Fungi</taxon>
        <taxon>Dikarya</taxon>
        <taxon>Basidiomycota</taxon>
        <taxon>Agaricomycotina</taxon>
        <taxon>Agaricomycetes</taxon>
        <taxon>Thelephorales</taxon>
        <taxon>Thelephoraceae</taxon>
        <taxon>Thelephora</taxon>
    </lineage>
</organism>
<feature type="compositionally biased region" description="Basic and acidic residues" evidence="1">
    <location>
        <begin position="211"/>
        <end position="220"/>
    </location>
</feature>
<keyword evidence="3" id="KW-1185">Reference proteome</keyword>
<comment type="caution">
    <text evidence="2">The sequence shown here is derived from an EMBL/GenBank/DDBJ whole genome shotgun (WGS) entry which is preliminary data.</text>
</comment>
<feature type="region of interest" description="Disordered" evidence="1">
    <location>
        <begin position="51"/>
        <end position="220"/>
    </location>
</feature>
<name>A0A9P6L4M5_9AGAM</name>